<name>A0A229NWK5_9BACL</name>
<dbReference type="Proteomes" id="UP000215145">
    <property type="component" value="Unassembled WGS sequence"/>
</dbReference>
<dbReference type="OrthoDB" id="2652196at2"/>
<keyword evidence="4" id="KW-0805">Transcription regulation</keyword>
<evidence type="ECO:0000313" key="10">
    <source>
        <dbReference type="Proteomes" id="UP000215145"/>
    </source>
</evidence>
<reference evidence="9 10" key="1">
    <citation type="submission" date="2017-07" db="EMBL/GenBank/DDBJ databases">
        <title>Paenibacillus herberti R33 genome sequencing and assembly.</title>
        <authorList>
            <person name="Su W."/>
        </authorList>
    </citation>
    <scope>NUCLEOTIDE SEQUENCE [LARGE SCALE GENOMIC DNA]</scope>
    <source>
        <strain evidence="9 10">R33</strain>
    </source>
</reference>
<dbReference type="GO" id="GO:0000156">
    <property type="term" value="F:phosphorelay response regulator activity"/>
    <property type="evidence" value="ECO:0007669"/>
    <property type="project" value="TreeGrafter"/>
</dbReference>
<dbReference type="InterPro" id="IPR001867">
    <property type="entry name" value="OmpR/PhoB-type_DNA-bd"/>
</dbReference>
<comment type="subcellular location">
    <subcellularLocation>
        <location evidence="1">Cytoplasm</location>
    </subcellularLocation>
</comment>
<evidence type="ECO:0000313" key="9">
    <source>
        <dbReference type="EMBL" id="OXM14252.1"/>
    </source>
</evidence>
<dbReference type="CDD" id="cd00383">
    <property type="entry name" value="trans_reg_C"/>
    <property type="match status" value="1"/>
</dbReference>
<evidence type="ECO:0000256" key="2">
    <source>
        <dbReference type="ARBA" id="ARBA00022553"/>
    </source>
</evidence>
<evidence type="ECO:0000256" key="6">
    <source>
        <dbReference type="ARBA" id="ARBA00023163"/>
    </source>
</evidence>
<proteinExistence type="predicted"/>
<keyword evidence="10" id="KW-1185">Reference proteome</keyword>
<feature type="DNA-binding region" description="OmpR/PhoB-type" evidence="7">
    <location>
        <begin position="183"/>
        <end position="282"/>
    </location>
</feature>
<dbReference type="InterPro" id="IPR016032">
    <property type="entry name" value="Sig_transdc_resp-reg_C-effctor"/>
</dbReference>
<dbReference type="PANTHER" id="PTHR48111">
    <property type="entry name" value="REGULATOR OF RPOS"/>
    <property type="match status" value="1"/>
</dbReference>
<dbReference type="FunFam" id="1.10.10.10:FF:000018">
    <property type="entry name" value="DNA-binding response regulator ResD"/>
    <property type="match status" value="1"/>
</dbReference>
<dbReference type="InterPro" id="IPR039420">
    <property type="entry name" value="WalR-like"/>
</dbReference>
<evidence type="ECO:0000256" key="4">
    <source>
        <dbReference type="ARBA" id="ARBA00023015"/>
    </source>
</evidence>
<keyword evidence="3" id="KW-0902">Two-component regulatory system</keyword>
<evidence type="ECO:0000256" key="3">
    <source>
        <dbReference type="ARBA" id="ARBA00023012"/>
    </source>
</evidence>
<dbReference type="GO" id="GO:0005829">
    <property type="term" value="C:cytosol"/>
    <property type="evidence" value="ECO:0007669"/>
    <property type="project" value="TreeGrafter"/>
</dbReference>
<comment type="caution">
    <text evidence="9">The sequence shown here is derived from an EMBL/GenBank/DDBJ whole genome shotgun (WGS) entry which is preliminary data.</text>
</comment>
<keyword evidence="5 7" id="KW-0238">DNA-binding</keyword>
<dbReference type="Pfam" id="PF00486">
    <property type="entry name" value="Trans_reg_C"/>
    <property type="match status" value="1"/>
</dbReference>
<sequence length="282" mass="31139">MGGDAGVHTIDTDEELQRMADLHLPGYSMAKRRSEEEEEQAPVVEASPFLCASTRRIVLISPYPNLLHELIRDLSADCYDLMVFHRVDDFVLHNLQADLYLLDGGAANVLGSDPGFRTFIADPAKRKRSIAIKSQRGPAAYGGKAARQAAEAWGLTSAAPHEMLDRVGQWLLREPAEAGDGDAGLLGFKNLVIDTKRMTVFRSGDRIDLTKTEYELLLHFIQAEGAVLTREHMMEDIWGAAFFGNSNVVDVHVKSLRRKLGDSAVSPSYIETVRGVGYRLAD</sequence>
<evidence type="ECO:0000256" key="5">
    <source>
        <dbReference type="ARBA" id="ARBA00023125"/>
    </source>
</evidence>
<evidence type="ECO:0000256" key="1">
    <source>
        <dbReference type="ARBA" id="ARBA00004496"/>
    </source>
</evidence>
<dbReference type="EMBL" id="NMUQ01000002">
    <property type="protein sequence ID" value="OXM14252.1"/>
    <property type="molecule type" value="Genomic_DNA"/>
</dbReference>
<keyword evidence="6" id="KW-0804">Transcription</keyword>
<organism evidence="9 10">
    <name type="scientific">Paenibacillus herberti</name>
    <dbReference type="NCBI Taxonomy" id="1619309"/>
    <lineage>
        <taxon>Bacteria</taxon>
        <taxon>Bacillati</taxon>
        <taxon>Bacillota</taxon>
        <taxon>Bacilli</taxon>
        <taxon>Bacillales</taxon>
        <taxon>Paenibacillaceae</taxon>
        <taxon>Paenibacillus</taxon>
    </lineage>
</organism>
<dbReference type="GO" id="GO:0006355">
    <property type="term" value="P:regulation of DNA-templated transcription"/>
    <property type="evidence" value="ECO:0007669"/>
    <property type="project" value="InterPro"/>
</dbReference>
<keyword evidence="2" id="KW-0597">Phosphoprotein</keyword>
<dbReference type="SMART" id="SM00862">
    <property type="entry name" value="Trans_reg_C"/>
    <property type="match status" value="1"/>
</dbReference>
<dbReference type="GO" id="GO:0000976">
    <property type="term" value="F:transcription cis-regulatory region binding"/>
    <property type="evidence" value="ECO:0007669"/>
    <property type="project" value="TreeGrafter"/>
</dbReference>
<feature type="domain" description="OmpR/PhoB-type" evidence="8">
    <location>
        <begin position="183"/>
        <end position="282"/>
    </location>
</feature>
<dbReference type="AlphaFoldDB" id="A0A229NWK5"/>
<accession>A0A229NWK5</accession>
<evidence type="ECO:0000256" key="7">
    <source>
        <dbReference type="PROSITE-ProRule" id="PRU01091"/>
    </source>
</evidence>
<dbReference type="InterPro" id="IPR036388">
    <property type="entry name" value="WH-like_DNA-bd_sf"/>
</dbReference>
<gene>
    <name evidence="9" type="ORF">CGZ75_14930</name>
</gene>
<dbReference type="PANTHER" id="PTHR48111:SF40">
    <property type="entry name" value="PHOSPHATE REGULON TRANSCRIPTIONAL REGULATORY PROTEIN PHOB"/>
    <property type="match status" value="1"/>
</dbReference>
<protein>
    <submittedName>
        <fullName evidence="9">Transcriptional regulator</fullName>
    </submittedName>
</protein>
<evidence type="ECO:0000259" key="8">
    <source>
        <dbReference type="PROSITE" id="PS51755"/>
    </source>
</evidence>
<dbReference type="SUPFAM" id="SSF46894">
    <property type="entry name" value="C-terminal effector domain of the bipartite response regulators"/>
    <property type="match status" value="1"/>
</dbReference>
<dbReference type="PROSITE" id="PS51755">
    <property type="entry name" value="OMPR_PHOB"/>
    <property type="match status" value="1"/>
</dbReference>
<dbReference type="GO" id="GO:0032993">
    <property type="term" value="C:protein-DNA complex"/>
    <property type="evidence" value="ECO:0007669"/>
    <property type="project" value="TreeGrafter"/>
</dbReference>
<dbReference type="Gene3D" id="1.10.10.10">
    <property type="entry name" value="Winged helix-like DNA-binding domain superfamily/Winged helix DNA-binding domain"/>
    <property type="match status" value="1"/>
</dbReference>